<dbReference type="Gene3D" id="3.40.50.300">
    <property type="entry name" value="P-loop containing nucleotide triphosphate hydrolases"/>
    <property type="match status" value="1"/>
</dbReference>
<reference evidence="1 2" key="1">
    <citation type="journal article" date="2021" name="Sci. Rep.">
        <title>The distribution of antibiotic resistance genes in chicken gut microbiota commensals.</title>
        <authorList>
            <person name="Juricova H."/>
            <person name="Matiasovicova J."/>
            <person name="Kubasova T."/>
            <person name="Cejkova D."/>
            <person name="Rychlik I."/>
        </authorList>
    </citation>
    <scope>NUCLEOTIDE SEQUENCE [LARGE SCALE GENOMIC DNA]</scope>
    <source>
        <strain evidence="1 2">An431b</strain>
    </source>
</reference>
<organism evidence="1 2">
    <name type="scientific">Anaerotignum lactatifermentans</name>
    <dbReference type="NCBI Taxonomy" id="160404"/>
    <lineage>
        <taxon>Bacteria</taxon>
        <taxon>Bacillati</taxon>
        <taxon>Bacillota</taxon>
        <taxon>Clostridia</taxon>
        <taxon>Lachnospirales</taxon>
        <taxon>Anaerotignaceae</taxon>
        <taxon>Anaerotignum</taxon>
    </lineage>
</organism>
<evidence type="ECO:0000313" key="2">
    <source>
        <dbReference type="Proteomes" id="UP000729290"/>
    </source>
</evidence>
<comment type="caution">
    <text evidence="1">The sequence shown here is derived from an EMBL/GenBank/DDBJ whole genome shotgun (WGS) entry which is preliminary data.</text>
</comment>
<dbReference type="Gene3D" id="3.30.420.240">
    <property type="match status" value="1"/>
</dbReference>
<sequence length="570" mass="66549">MYKVLRDPKKYIEAFLKIKTKESKIIPFTVNEPQEKLYQTVERMRQEGRPVRIVILKARQMGFSTMTEGIIFHGCATRFNRSALIITHKDEATSNLFNMSKLFYEQLPEQIRPMIKASNAKELIFENPTKNQREKKRNPGLKSKIKCTTAGGKGVGRSDTLTYVHASEVAFWPGDIKEILTGLLQAVPDTPDSMVIFESTANGFNEFKKIWDDAVTGESDFVPLFFPWFEMKSYRKPYRGEELTEEEKGIMERFSLEPEQIMWRRWCIKNNCQNDLDMFRQEYPSTPEEAFLATGESVFDTEAVSKRLYYVLENDPVKKRGCFVYDKTVTESQSGPQIVLKNRQWQEQEKGEIVIFREPEDGVPYVIGGDTAGEGSDRFTLQVLDNRTGEQVARLMRKYDEDEYAEQAYCLGMYYNCALISLETNFSTHPIRVLEWLRYPRLYEREVFDTYTGSMRKSFGFHTNGLTRPLVVSGLVTYFREHLHFIHDPETLREALTFIRNDKGRAEAEEGEHDDLLMGLGIALQSRTQQKMEQTQTRRRKKWTRDMWEDYRGASAKEKAYLREKWGDPM</sequence>
<dbReference type="RefSeq" id="WP_205132712.1">
    <property type="nucleotide sequence ID" value="NZ_JACSNT010000002.1"/>
</dbReference>
<dbReference type="EMBL" id="JACSNV010000008">
    <property type="protein sequence ID" value="MBM6877878.1"/>
    <property type="molecule type" value="Genomic_DNA"/>
</dbReference>
<accession>A0ABS2GAT1</accession>
<dbReference type="Proteomes" id="UP000729290">
    <property type="component" value="Unassembled WGS sequence"/>
</dbReference>
<dbReference type="InterPro" id="IPR027417">
    <property type="entry name" value="P-loop_NTPase"/>
</dbReference>
<gene>
    <name evidence="1" type="ORF">H9X83_06855</name>
</gene>
<proteinExistence type="predicted"/>
<protein>
    <submittedName>
        <fullName evidence="1">DNA packaging protein</fullName>
    </submittedName>
</protein>
<evidence type="ECO:0000313" key="1">
    <source>
        <dbReference type="EMBL" id="MBM6877878.1"/>
    </source>
</evidence>
<name>A0ABS2GAT1_9FIRM</name>
<keyword evidence="2" id="KW-1185">Reference proteome</keyword>